<evidence type="ECO:0000313" key="1">
    <source>
        <dbReference type="EMBL" id="RKF22678.1"/>
    </source>
</evidence>
<accession>A0A420EPS2</accession>
<dbReference type="Proteomes" id="UP000284395">
    <property type="component" value="Unassembled WGS sequence"/>
</dbReference>
<protein>
    <submittedName>
        <fullName evidence="1">Uncharacterized protein</fullName>
    </submittedName>
</protein>
<organism evidence="1 2">
    <name type="scientific">Altericroceibacterium spongiae</name>
    <dbReference type="NCBI Taxonomy" id="2320269"/>
    <lineage>
        <taxon>Bacteria</taxon>
        <taxon>Pseudomonadati</taxon>
        <taxon>Pseudomonadota</taxon>
        <taxon>Alphaproteobacteria</taxon>
        <taxon>Sphingomonadales</taxon>
        <taxon>Erythrobacteraceae</taxon>
        <taxon>Altericroceibacterium</taxon>
    </lineage>
</organism>
<gene>
    <name evidence="1" type="ORF">D6851_05565</name>
</gene>
<reference evidence="1 2" key="1">
    <citation type="submission" date="2018-09" db="EMBL/GenBank/DDBJ databases">
        <title>Altererythrobacter spongiae sp. nov., isolated from a marine sponge.</title>
        <authorList>
            <person name="Zhuang L."/>
            <person name="Luo L."/>
        </authorList>
    </citation>
    <scope>NUCLEOTIDE SEQUENCE [LARGE SCALE GENOMIC DNA]</scope>
    <source>
        <strain evidence="1 2">HN-Y73</strain>
    </source>
</reference>
<keyword evidence="2" id="KW-1185">Reference proteome</keyword>
<proteinExistence type="predicted"/>
<dbReference type="AlphaFoldDB" id="A0A420EPS2"/>
<evidence type="ECO:0000313" key="2">
    <source>
        <dbReference type="Proteomes" id="UP000284395"/>
    </source>
</evidence>
<name>A0A420EPS2_9SPHN</name>
<sequence length="66" mass="7710">MQEQARNQQTAVPLALRPVLYRTNHANHSQLLHFYDESRGKFFTDWAKIFGKAGECYPCFAKVSYE</sequence>
<dbReference type="EMBL" id="RAPF01000002">
    <property type="protein sequence ID" value="RKF22678.1"/>
    <property type="molecule type" value="Genomic_DNA"/>
</dbReference>
<comment type="caution">
    <text evidence="1">The sequence shown here is derived from an EMBL/GenBank/DDBJ whole genome shotgun (WGS) entry which is preliminary data.</text>
</comment>